<feature type="non-terminal residue" evidence="1">
    <location>
        <position position="1"/>
    </location>
</feature>
<name>A0A1S0TFE2_LOALO</name>
<dbReference type="KEGG" id="loa:LOAG_16092"/>
<dbReference type="AlphaFoldDB" id="A0A1S0TFE2"/>
<accession>A0A1S0TFE2</accession>
<evidence type="ECO:0000313" key="1">
    <source>
        <dbReference type="EMBL" id="EFO12441.1"/>
    </source>
</evidence>
<dbReference type="RefSeq" id="XP_003151628.1">
    <property type="nucleotide sequence ID" value="XM_003151580.1"/>
</dbReference>
<feature type="non-terminal residue" evidence="1">
    <location>
        <position position="113"/>
    </location>
</feature>
<dbReference type="EMBL" id="JH716052">
    <property type="protein sequence ID" value="EFO12441.1"/>
    <property type="molecule type" value="Genomic_DNA"/>
</dbReference>
<dbReference type="GeneID" id="9953588"/>
<gene>
    <name evidence="1" type="ORF">LOAG_16092</name>
</gene>
<proteinExistence type="predicted"/>
<organism evidence="1">
    <name type="scientific">Loa loa</name>
    <name type="common">Eye worm</name>
    <name type="synonym">Filaria loa</name>
    <dbReference type="NCBI Taxonomy" id="7209"/>
    <lineage>
        <taxon>Eukaryota</taxon>
        <taxon>Metazoa</taxon>
        <taxon>Ecdysozoa</taxon>
        <taxon>Nematoda</taxon>
        <taxon>Chromadorea</taxon>
        <taxon>Rhabditida</taxon>
        <taxon>Spirurina</taxon>
        <taxon>Spiruromorpha</taxon>
        <taxon>Filarioidea</taxon>
        <taxon>Onchocercidae</taxon>
        <taxon>Loa</taxon>
    </lineage>
</organism>
<dbReference type="InParanoid" id="A0A1S0TFE2"/>
<sequence length="113" mass="13617">YRYTWLATPIKISIYIRDPLPIAYRSGWMNSMRFKKFYATVSELARNYSHQNAFHLLHRLPHPTELHSNHRFKPLAQFEIDDFIKFEEPQTEPLDLSMSRTYMGIHKFVELQT</sequence>
<protein>
    <submittedName>
        <fullName evidence="1">Uncharacterized protein</fullName>
    </submittedName>
</protein>
<reference evidence="1" key="1">
    <citation type="submission" date="2012-04" db="EMBL/GenBank/DDBJ databases">
        <title>The Genome Sequence of Loa loa.</title>
        <authorList>
            <consortium name="The Broad Institute Genome Sequencing Platform"/>
            <consortium name="Broad Institute Genome Sequencing Center for Infectious Disease"/>
            <person name="Nutman T.B."/>
            <person name="Fink D.L."/>
            <person name="Russ C."/>
            <person name="Young S."/>
            <person name="Zeng Q."/>
            <person name="Gargeya S."/>
            <person name="Alvarado L."/>
            <person name="Berlin A."/>
            <person name="Chapman S.B."/>
            <person name="Chen Z."/>
            <person name="Freedman E."/>
            <person name="Gellesch M."/>
            <person name="Goldberg J."/>
            <person name="Griggs A."/>
            <person name="Gujja S."/>
            <person name="Heilman E.R."/>
            <person name="Heiman D."/>
            <person name="Howarth C."/>
            <person name="Mehta T."/>
            <person name="Neiman D."/>
            <person name="Pearson M."/>
            <person name="Roberts A."/>
            <person name="Saif S."/>
            <person name="Shea T."/>
            <person name="Shenoy N."/>
            <person name="Sisk P."/>
            <person name="Stolte C."/>
            <person name="Sykes S."/>
            <person name="White J."/>
            <person name="Yandava C."/>
            <person name="Haas B."/>
            <person name="Henn M.R."/>
            <person name="Nusbaum C."/>
            <person name="Birren B."/>
        </authorList>
    </citation>
    <scope>NUCLEOTIDE SEQUENCE [LARGE SCALE GENOMIC DNA]</scope>
</reference>
<dbReference type="CTD" id="9953588"/>